<evidence type="ECO:0000313" key="1">
    <source>
        <dbReference type="Proteomes" id="UP000095287"/>
    </source>
</evidence>
<keyword evidence="1" id="KW-1185">Reference proteome</keyword>
<dbReference type="WBParaSite" id="L893_g2687.t1">
    <property type="protein sequence ID" value="L893_g2687.t1"/>
    <property type="gene ID" value="L893_g2687"/>
</dbReference>
<protein>
    <submittedName>
        <fullName evidence="2">Recep_L_domain domain-containing protein</fullName>
    </submittedName>
</protein>
<name>A0A1I7ZJP8_9BILA</name>
<organism evidence="1 2">
    <name type="scientific">Steinernema glaseri</name>
    <dbReference type="NCBI Taxonomy" id="37863"/>
    <lineage>
        <taxon>Eukaryota</taxon>
        <taxon>Metazoa</taxon>
        <taxon>Ecdysozoa</taxon>
        <taxon>Nematoda</taxon>
        <taxon>Chromadorea</taxon>
        <taxon>Rhabditida</taxon>
        <taxon>Tylenchina</taxon>
        <taxon>Panagrolaimomorpha</taxon>
        <taxon>Strongyloidoidea</taxon>
        <taxon>Steinernematidae</taxon>
        <taxon>Steinernema</taxon>
    </lineage>
</organism>
<proteinExistence type="predicted"/>
<reference evidence="2" key="1">
    <citation type="submission" date="2016-11" db="UniProtKB">
        <authorList>
            <consortium name="WormBaseParasite"/>
        </authorList>
    </citation>
    <scope>IDENTIFICATION</scope>
</reference>
<dbReference type="Proteomes" id="UP000095287">
    <property type="component" value="Unplaced"/>
</dbReference>
<evidence type="ECO:0000313" key="2">
    <source>
        <dbReference type="WBParaSite" id="L893_g2687.t1"/>
    </source>
</evidence>
<accession>A0A1I7ZJP8</accession>
<dbReference type="AlphaFoldDB" id="A0A1I7ZJP8"/>
<sequence length="122" mass="13628">MPREVGWPRLWIRAFDLETTPRDALADVTTGGFAIEQNRCVFEDTEDTVGEDVGFARVLRSLRVSSNLINRSLDLLDDASLRADRRVTFPGSSPPLFDSITRVEPFHGGDSWLVNRQGEGHG</sequence>